<gene>
    <name evidence="1" type="ORF">PXEA_LOCUS8508</name>
</gene>
<dbReference type="AlphaFoldDB" id="A0A448WLV8"/>
<proteinExistence type="predicted"/>
<sequence length="93" mass="10330">MKLAKMLSKMIVNELLWPVMATLKATRVLRCAGRRVGARQVVLWVRVLPSMQMRQSEEAADDQASRCTGTNSVNSANSTNFFCPEPFGVDTVI</sequence>
<protein>
    <submittedName>
        <fullName evidence="1">Uncharacterized protein</fullName>
    </submittedName>
</protein>
<dbReference type="EMBL" id="CAAALY010023322">
    <property type="protein sequence ID" value="VEL15068.1"/>
    <property type="molecule type" value="Genomic_DNA"/>
</dbReference>
<organism evidence="1 2">
    <name type="scientific">Protopolystoma xenopodis</name>
    <dbReference type="NCBI Taxonomy" id="117903"/>
    <lineage>
        <taxon>Eukaryota</taxon>
        <taxon>Metazoa</taxon>
        <taxon>Spiralia</taxon>
        <taxon>Lophotrochozoa</taxon>
        <taxon>Platyhelminthes</taxon>
        <taxon>Monogenea</taxon>
        <taxon>Polyopisthocotylea</taxon>
        <taxon>Polystomatidea</taxon>
        <taxon>Polystomatidae</taxon>
        <taxon>Protopolystoma</taxon>
    </lineage>
</organism>
<name>A0A448WLV8_9PLAT</name>
<evidence type="ECO:0000313" key="2">
    <source>
        <dbReference type="Proteomes" id="UP000784294"/>
    </source>
</evidence>
<comment type="caution">
    <text evidence="1">The sequence shown here is derived from an EMBL/GenBank/DDBJ whole genome shotgun (WGS) entry which is preliminary data.</text>
</comment>
<accession>A0A448WLV8</accession>
<reference evidence="1" key="1">
    <citation type="submission" date="2018-11" db="EMBL/GenBank/DDBJ databases">
        <authorList>
            <consortium name="Pathogen Informatics"/>
        </authorList>
    </citation>
    <scope>NUCLEOTIDE SEQUENCE</scope>
</reference>
<evidence type="ECO:0000313" key="1">
    <source>
        <dbReference type="EMBL" id="VEL15068.1"/>
    </source>
</evidence>
<keyword evidence="2" id="KW-1185">Reference proteome</keyword>
<dbReference type="Proteomes" id="UP000784294">
    <property type="component" value="Unassembled WGS sequence"/>
</dbReference>